<comment type="caution">
    <text evidence="11">The sequence shown here is derived from an EMBL/GenBank/DDBJ whole genome shotgun (WGS) entry which is preliminary data.</text>
</comment>
<dbReference type="RefSeq" id="WP_048175996.1">
    <property type="nucleotide sequence ID" value="NZ_QREL01000002.1"/>
</dbReference>
<comment type="cofactor">
    <cofactor evidence="1 8">
        <name>Mg(2+)</name>
        <dbReference type="ChEBI" id="CHEBI:18420"/>
    </cofactor>
</comment>
<keyword evidence="6 8" id="KW-0460">Magnesium</keyword>
<evidence type="ECO:0000256" key="7">
    <source>
        <dbReference type="ARBA" id="ARBA00022962"/>
    </source>
</evidence>
<dbReference type="GO" id="GO:0042242">
    <property type="term" value="F:cobyrinic acid a,c-diamide synthase activity"/>
    <property type="evidence" value="ECO:0007669"/>
    <property type="project" value="UniProtKB-UniRule"/>
</dbReference>
<dbReference type="PANTHER" id="PTHR43873:SF1">
    <property type="entry name" value="COBYRINATE A,C-DIAMIDE SYNTHASE"/>
    <property type="match status" value="1"/>
</dbReference>
<comment type="catalytic activity">
    <reaction evidence="8">
        <text>cob(II)yrinate + 2 L-glutamine + 2 ATP + 2 H2O = cob(II)yrinate a,c diamide + 2 L-glutamate + 2 ADP + 2 phosphate + 2 H(+)</text>
        <dbReference type="Rhea" id="RHEA:26289"/>
        <dbReference type="ChEBI" id="CHEBI:15377"/>
        <dbReference type="ChEBI" id="CHEBI:15378"/>
        <dbReference type="ChEBI" id="CHEBI:29985"/>
        <dbReference type="ChEBI" id="CHEBI:30616"/>
        <dbReference type="ChEBI" id="CHEBI:43474"/>
        <dbReference type="ChEBI" id="CHEBI:58359"/>
        <dbReference type="ChEBI" id="CHEBI:58537"/>
        <dbReference type="ChEBI" id="CHEBI:58894"/>
        <dbReference type="ChEBI" id="CHEBI:456216"/>
        <dbReference type="EC" id="6.3.5.11"/>
    </reaction>
</comment>
<dbReference type="InterPro" id="IPR029062">
    <property type="entry name" value="Class_I_gatase-like"/>
</dbReference>
<evidence type="ECO:0000256" key="4">
    <source>
        <dbReference type="ARBA" id="ARBA00022741"/>
    </source>
</evidence>
<evidence type="ECO:0000313" key="12">
    <source>
        <dbReference type="Proteomes" id="UP000256864"/>
    </source>
</evidence>
<name>A0A371NBR2_9EURY</name>
<feature type="domain" description="CobQ/CobB/MinD/ParA nucleotide binding" evidence="9">
    <location>
        <begin position="3"/>
        <end position="189"/>
    </location>
</feature>
<dbReference type="Proteomes" id="UP000256864">
    <property type="component" value="Unassembled WGS sequence"/>
</dbReference>
<organism evidence="11 12">
    <name type="scientific">Methanothermobacter defluvii</name>
    <dbReference type="NCBI Taxonomy" id="49339"/>
    <lineage>
        <taxon>Archaea</taxon>
        <taxon>Methanobacteriati</taxon>
        <taxon>Methanobacteriota</taxon>
        <taxon>Methanomada group</taxon>
        <taxon>Methanobacteria</taxon>
        <taxon>Methanobacteriales</taxon>
        <taxon>Methanobacteriaceae</taxon>
        <taxon>Methanothermobacter</taxon>
    </lineage>
</organism>
<comment type="function">
    <text evidence="8">Catalyzes the ATP-dependent amidation of the two carboxylate groups at positions a and c of cobyrinate, using either L-glutamine or ammonia as the nitrogen source. Involved in the biosynthesis of the unique nickel-containing tetrapyrrole coenzyme F430, the prosthetic group of methyl-coenzyme M reductase (MCR), which plays a key role in methanogenesis and anaerobic methane oxidation. Catalyzes the ATP-dependent amidation of the two carboxylate groups at positions a and c of Ni-sirohydrochlorin, using L-glutamine or ammonia as the nitrogen source.</text>
</comment>
<comment type="miscellaneous">
    <text evidence="8">The a and c carboxylates of cobyrinate and Ni-sirohydrochlorin are activated for nucleophilic attack via formation of a phosphorylated intermediate by ATP. CbiA catalyzes first the amidation of the c-carboxylate, and then that of the a-carboxylate.</text>
</comment>
<dbReference type="InterPro" id="IPR004484">
    <property type="entry name" value="CbiA/CobB_synth"/>
</dbReference>
<sequence length="447" mass="48848">MRVVLAGTGSAVGKTTIATGIMKALSGRGVQPFKVGPDYIDPSYHTMATGNTSRNLDSFFMTEAQIREAFTRAMKLSGSRMGIIEGVRGLYEGISPIGDTGSTASVAKALDAPVVLIINSRSLVKSAAAMVLGFRSLDREVKIEGVILNQVKNRRHYLKTRRAVEELTGTAVIGGIPRSSELEVEQRHLGLVPAVERDTIAAQIEKWGLAMEEYIDLEALQDIMSSAGKIRGERQPLWQRGNRKRVRIGVAIDEAFNFYYQENIEALEDNAASVVPFSPIHDEELPDVDAVYIGGGYPEIFAAELESNTSMRKSIQRFHADGRPIFGECGGLMYLMSSIDEREMCGVFPHPAEMTGRVQGLSYVIAEAVMDNLITEAGDKFRGHEFHYSRVLGASGGKFAFRVLRGRGIVDSLDGITSGSSLASYIHIHAASCPQFAANFTRNAWEF</sequence>
<evidence type="ECO:0000256" key="6">
    <source>
        <dbReference type="ARBA" id="ARBA00022842"/>
    </source>
</evidence>
<dbReference type="InterPro" id="IPR027417">
    <property type="entry name" value="P-loop_NTPase"/>
</dbReference>
<dbReference type="SUPFAM" id="SSF52317">
    <property type="entry name" value="Class I glutamine amidotransferase-like"/>
    <property type="match status" value="1"/>
</dbReference>
<dbReference type="PROSITE" id="PS51274">
    <property type="entry name" value="GATASE_COBBQ"/>
    <property type="match status" value="1"/>
</dbReference>
<dbReference type="InterPro" id="IPR002586">
    <property type="entry name" value="CobQ/CobB/MinD/ParA_Nub-bd_dom"/>
</dbReference>
<dbReference type="NCBIfam" id="NF033195">
    <property type="entry name" value="F430_CfbB"/>
    <property type="match status" value="1"/>
</dbReference>
<evidence type="ECO:0000259" key="9">
    <source>
        <dbReference type="Pfam" id="PF01656"/>
    </source>
</evidence>
<dbReference type="GO" id="GO:0015948">
    <property type="term" value="P:methanogenesis"/>
    <property type="evidence" value="ECO:0007669"/>
    <property type="project" value="UniProtKB-KW"/>
</dbReference>
<keyword evidence="2 8" id="KW-0169">Cobalamin biosynthesis</keyword>
<evidence type="ECO:0000313" key="11">
    <source>
        <dbReference type="EMBL" id="REE26473.1"/>
    </source>
</evidence>
<keyword evidence="8" id="KW-0484">Methanogenesis</keyword>
<dbReference type="GO" id="GO:0009236">
    <property type="term" value="P:cobalamin biosynthetic process"/>
    <property type="evidence" value="ECO:0007669"/>
    <property type="project" value="UniProtKB-UniRule"/>
</dbReference>
<keyword evidence="12" id="KW-1185">Reference proteome</keyword>
<comment type="pathway">
    <text evidence="8">Cofactor biosynthesis; adenosylcobalamin biosynthesis; cob(II)yrinate a,c-diamide from sirohydrochlorin (anaerobic route): step 10/10.</text>
</comment>
<comment type="catalytic activity">
    <reaction evidence="8">
        <text>Ni-sirohydrochlorin + 2 L-glutamine + 2 ATP + 2 H2O = Ni-sirohydrochlorin a,c-diamide + 2 L-glutamate + 2 ADP + 2 phosphate + 2 H(+)</text>
        <dbReference type="Rhea" id="RHEA:52896"/>
        <dbReference type="ChEBI" id="CHEBI:15377"/>
        <dbReference type="ChEBI" id="CHEBI:15378"/>
        <dbReference type="ChEBI" id="CHEBI:29985"/>
        <dbReference type="ChEBI" id="CHEBI:30616"/>
        <dbReference type="ChEBI" id="CHEBI:43474"/>
        <dbReference type="ChEBI" id="CHEBI:58359"/>
        <dbReference type="ChEBI" id="CHEBI:136841"/>
        <dbReference type="ChEBI" id="CHEBI:136887"/>
        <dbReference type="ChEBI" id="CHEBI:456216"/>
        <dbReference type="EC" id="6.3.5.12"/>
    </reaction>
</comment>
<keyword evidence="5 8" id="KW-0067">ATP-binding</keyword>
<dbReference type="NCBIfam" id="TIGR00379">
    <property type="entry name" value="cobB"/>
    <property type="match status" value="1"/>
</dbReference>
<protein>
    <recommendedName>
        <fullName evidence="8">Cobyrinate a,c-diamide synthase</fullName>
        <ecNumber evidence="8">6.3.5.11</ecNumber>
    </recommendedName>
    <alternativeName>
        <fullName evidence="8">Cobyrinic acid a,c-diamide synthetase</fullName>
    </alternativeName>
    <alternativeName>
        <fullName evidence="8">Ni-sirohydrochlorin a,c-diamide synthase</fullName>
        <ecNumber evidence="8">6.3.5.12</ecNumber>
    </alternativeName>
    <alternativeName>
        <fullName evidence="8">Ni-sirohydrochlorin a,c-diamide synthetase</fullName>
    </alternativeName>
</protein>
<proteinExistence type="inferred from homology"/>
<dbReference type="HAMAP" id="MF_00027">
    <property type="entry name" value="CobB_CbiA"/>
    <property type="match status" value="1"/>
</dbReference>
<dbReference type="EC" id="6.3.5.12" evidence="8"/>
<dbReference type="CDD" id="cd05388">
    <property type="entry name" value="CobB_N"/>
    <property type="match status" value="1"/>
</dbReference>
<feature type="site" description="Increases nucleophilicity of active site Cys" evidence="8">
    <location>
        <position position="427"/>
    </location>
</feature>
<dbReference type="GO" id="GO:0005524">
    <property type="term" value="F:ATP binding"/>
    <property type="evidence" value="ECO:0007669"/>
    <property type="project" value="UniProtKB-UniRule"/>
</dbReference>
<dbReference type="NCBIfam" id="NF002204">
    <property type="entry name" value="PRK01077.1"/>
    <property type="match status" value="1"/>
</dbReference>
<evidence type="ECO:0000256" key="2">
    <source>
        <dbReference type="ARBA" id="ARBA00022573"/>
    </source>
</evidence>
<evidence type="ECO:0000256" key="3">
    <source>
        <dbReference type="ARBA" id="ARBA00022598"/>
    </source>
</evidence>
<evidence type="ECO:0000256" key="8">
    <source>
        <dbReference type="HAMAP-Rule" id="MF_00027"/>
    </source>
</evidence>
<feature type="active site" description="Nucleophile" evidence="8">
    <location>
        <position position="329"/>
    </location>
</feature>
<feature type="domain" description="CobB/CobQ-like glutamine amidotransferase" evidence="10">
    <location>
        <begin position="247"/>
        <end position="431"/>
    </location>
</feature>
<comment type="domain">
    <text evidence="8">Comprises of two domains. The C-terminal domain contains the binding site for glutamine and catalyzes the hydrolysis of this substrate to glutamate and ammonia. The N-terminal domain is anticipated to bind ATP, and cobyrinate or Ni-sirohydrochlorin, and catalyzes the ultimate synthesis of the diamide product. The ammonia produced via the glutaminase domain is probably translocated to the adjacent domain via a molecular tunnel, where it reacts with an activated intermediate.</text>
</comment>
<dbReference type="GeneID" id="24854570"/>
<dbReference type="UniPathway" id="UPA00148">
    <property type="reaction ID" value="UER00231"/>
</dbReference>
<dbReference type="PANTHER" id="PTHR43873">
    <property type="entry name" value="COBYRINATE A,C-DIAMIDE SYNTHASE"/>
    <property type="match status" value="1"/>
</dbReference>
<gene>
    <name evidence="8" type="primary">cbiA</name>
    <name evidence="8" type="synonym">cfbB</name>
    <name evidence="11" type="ORF">C7452_1441</name>
</gene>
<dbReference type="InterPro" id="IPR011698">
    <property type="entry name" value="GATase_3"/>
</dbReference>
<comment type="similarity">
    <text evidence="8">Belongs to the CobB/CbiA family.</text>
</comment>
<dbReference type="AlphaFoldDB" id="A0A371NBR2"/>
<dbReference type="Gene3D" id="3.40.50.880">
    <property type="match status" value="1"/>
</dbReference>
<keyword evidence="3 8" id="KW-0436">Ligase</keyword>
<dbReference type="EMBL" id="QREL01000002">
    <property type="protein sequence ID" value="REE26473.1"/>
    <property type="molecule type" value="Genomic_DNA"/>
</dbReference>
<reference evidence="11 12" key="1">
    <citation type="submission" date="2018-07" db="EMBL/GenBank/DDBJ databases">
        <title>Genomic Encyclopedia of Type Strains, Phase IV (KMG-IV): sequencing the most valuable type-strain genomes for metagenomic binning, comparative biology and taxonomic classification.</title>
        <authorList>
            <person name="Goeker M."/>
        </authorList>
    </citation>
    <scope>NUCLEOTIDE SEQUENCE [LARGE SCALE GENOMIC DNA]</scope>
    <source>
        <strain evidence="11 12">DSM 7466</strain>
    </source>
</reference>
<keyword evidence="4 8" id="KW-0547">Nucleotide-binding</keyword>
<dbReference type="SUPFAM" id="SSF52540">
    <property type="entry name" value="P-loop containing nucleoside triphosphate hydrolases"/>
    <property type="match status" value="1"/>
</dbReference>
<evidence type="ECO:0000256" key="1">
    <source>
        <dbReference type="ARBA" id="ARBA00001946"/>
    </source>
</evidence>
<keyword evidence="7 8" id="KW-0315">Glutamine amidotransferase</keyword>
<evidence type="ECO:0000259" key="10">
    <source>
        <dbReference type="Pfam" id="PF07685"/>
    </source>
</evidence>
<dbReference type="CDD" id="cd03130">
    <property type="entry name" value="GATase1_CobB"/>
    <property type="match status" value="1"/>
</dbReference>
<dbReference type="Gene3D" id="3.40.50.300">
    <property type="entry name" value="P-loop containing nucleotide triphosphate hydrolases"/>
    <property type="match status" value="1"/>
</dbReference>
<accession>A0A371NBR2</accession>
<dbReference type="EC" id="6.3.5.11" evidence="8"/>
<evidence type="ECO:0000256" key="5">
    <source>
        <dbReference type="ARBA" id="ARBA00022840"/>
    </source>
</evidence>
<dbReference type="Pfam" id="PF07685">
    <property type="entry name" value="GATase_3"/>
    <property type="match status" value="1"/>
</dbReference>
<dbReference type="Pfam" id="PF01656">
    <property type="entry name" value="CbiA"/>
    <property type="match status" value="1"/>
</dbReference>